<dbReference type="GO" id="GO:0016301">
    <property type="term" value="F:kinase activity"/>
    <property type="evidence" value="ECO:0007669"/>
    <property type="project" value="UniProtKB-KW"/>
</dbReference>
<reference evidence="1" key="2">
    <citation type="submission" date="2021-04" db="EMBL/GenBank/DDBJ databases">
        <authorList>
            <person name="Gilroy R."/>
        </authorList>
    </citation>
    <scope>NUCLEOTIDE SEQUENCE</scope>
    <source>
        <strain evidence="1">CHK185-5351</strain>
    </source>
</reference>
<comment type="caution">
    <text evidence="1">The sequence shown here is derived from an EMBL/GenBank/DDBJ whole genome shotgun (WGS) entry which is preliminary data.</text>
</comment>
<sequence>MKFRYVTIEREYGSGGSKIARRLSEVAGVPCYGQEILEAVAKKQGIPVERINQYEEKATSSLLYTMFVMSRVQAGDPDMLTPEGKVFLDEQLEIRRRAMDGPAIFLGHCASDALKSQKGVVKVFIHSENEQEIKNRIVEDYGIKPEEVEGTRKYYNKKRAGYYRANTGNDWNDMKQYDLVLDSSRLGIEGCVKVLKGLFES</sequence>
<reference evidence="1" key="1">
    <citation type="journal article" date="2021" name="PeerJ">
        <title>Extensive microbial diversity within the chicken gut microbiome revealed by metagenomics and culture.</title>
        <authorList>
            <person name="Gilroy R."/>
            <person name="Ravi A."/>
            <person name="Getino M."/>
            <person name="Pursley I."/>
            <person name="Horton D.L."/>
            <person name="Alikhan N.F."/>
            <person name="Baker D."/>
            <person name="Gharbi K."/>
            <person name="Hall N."/>
            <person name="Watson M."/>
            <person name="Adriaenssens E.M."/>
            <person name="Foster-Nyarko E."/>
            <person name="Jarju S."/>
            <person name="Secka A."/>
            <person name="Antonio M."/>
            <person name="Oren A."/>
            <person name="Chaudhuri R.R."/>
            <person name="La Ragione R."/>
            <person name="Hildebrand F."/>
            <person name="Pallen M.J."/>
        </authorList>
    </citation>
    <scope>NUCLEOTIDE SEQUENCE</scope>
    <source>
        <strain evidence="1">CHK185-5351</strain>
    </source>
</reference>
<dbReference type="Proteomes" id="UP000823849">
    <property type="component" value="Unassembled WGS sequence"/>
</dbReference>
<protein>
    <submittedName>
        <fullName evidence="1">Cytidylate kinase-like family protein</fullName>
    </submittedName>
</protein>
<dbReference type="InterPro" id="IPR027417">
    <property type="entry name" value="P-loop_NTPase"/>
</dbReference>
<keyword evidence="1" id="KW-0808">Transferase</keyword>
<evidence type="ECO:0000313" key="1">
    <source>
        <dbReference type="EMBL" id="HJC14910.1"/>
    </source>
</evidence>
<dbReference type="EMBL" id="DWWU01000015">
    <property type="protein sequence ID" value="HJC14910.1"/>
    <property type="molecule type" value="Genomic_DNA"/>
</dbReference>
<gene>
    <name evidence="1" type="ORF">H9705_03640</name>
</gene>
<name>A0A9D2N902_9FIRM</name>
<dbReference type="AlphaFoldDB" id="A0A9D2N902"/>
<dbReference type="Pfam" id="PF13189">
    <property type="entry name" value="Cytidylate_kin2"/>
    <property type="match status" value="1"/>
</dbReference>
<accession>A0A9D2N902</accession>
<keyword evidence="1" id="KW-0418">Kinase</keyword>
<evidence type="ECO:0000313" key="2">
    <source>
        <dbReference type="Proteomes" id="UP000823849"/>
    </source>
</evidence>
<proteinExistence type="predicted"/>
<organism evidence="1 2">
    <name type="scientific">Candidatus Fusicatenibacter intestinigallinarum</name>
    <dbReference type="NCBI Taxonomy" id="2838598"/>
    <lineage>
        <taxon>Bacteria</taxon>
        <taxon>Bacillati</taxon>
        <taxon>Bacillota</taxon>
        <taxon>Clostridia</taxon>
        <taxon>Lachnospirales</taxon>
        <taxon>Lachnospiraceae</taxon>
        <taxon>Fusicatenibacter</taxon>
    </lineage>
</organism>
<dbReference type="Gene3D" id="3.40.50.300">
    <property type="entry name" value="P-loop containing nucleotide triphosphate hydrolases"/>
    <property type="match status" value="1"/>
</dbReference>